<gene>
    <name evidence="2" type="ORF">KF707C_47180</name>
</gene>
<feature type="signal peptide" evidence="1">
    <location>
        <begin position="1"/>
        <end position="29"/>
    </location>
</feature>
<evidence type="ECO:0000313" key="3">
    <source>
        <dbReference type="Proteomes" id="UP000218554"/>
    </source>
</evidence>
<dbReference type="AlphaFoldDB" id="A0AAD1FHA6"/>
<dbReference type="KEGG" id="pfuw:KF707C_47180"/>
<dbReference type="EMBL" id="AP014862">
    <property type="protein sequence ID" value="BAU76406.1"/>
    <property type="molecule type" value="Genomic_DNA"/>
</dbReference>
<keyword evidence="1" id="KW-0732">Signal</keyword>
<evidence type="ECO:0000313" key="2">
    <source>
        <dbReference type="EMBL" id="BAU76406.1"/>
    </source>
</evidence>
<feature type="chain" id="PRO_5041974973" description="Type V secretory pathway, adhesin AidA" evidence="1">
    <location>
        <begin position="30"/>
        <end position="598"/>
    </location>
</feature>
<organism evidence="2 3">
    <name type="scientific">Metapseudomonas furukawaii</name>
    <name type="common">Pseudomonas furukawaii</name>
    <dbReference type="NCBI Taxonomy" id="1149133"/>
    <lineage>
        <taxon>Bacteria</taxon>
        <taxon>Pseudomonadati</taxon>
        <taxon>Pseudomonadota</taxon>
        <taxon>Gammaproteobacteria</taxon>
        <taxon>Pseudomonadales</taxon>
        <taxon>Pseudomonadaceae</taxon>
        <taxon>Metapseudomonas</taxon>
    </lineage>
</organism>
<protein>
    <recommendedName>
        <fullName evidence="4">Type V secretory pathway, adhesin AidA</fullName>
    </recommendedName>
</protein>
<dbReference type="Proteomes" id="UP000218554">
    <property type="component" value="Chromosome"/>
</dbReference>
<proteinExistence type="predicted"/>
<dbReference type="InterPro" id="IPR010727">
    <property type="entry name" value="DUF1302"/>
</dbReference>
<reference evidence="2 3" key="2">
    <citation type="journal article" date="2017" name="Int. J. Syst. Evol. Microbiol.">
        <title>Pseudomonas furukawaii sp. nov., a polychlorinated biphenyl-degrading bacterium isolated from biphenyl-contaminated soil in Japan.</title>
        <authorList>
            <person name="Kimura N."/>
            <person name="Watanabe T."/>
            <person name="Suenaga H."/>
            <person name="Fujihara H."/>
            <person name="Futagami T."/>
            <person name="Goto M."/>
            <person name="Hanada S."/>
            <person name="Hirose J."/>
        </authorList>
    </citation>
    <scope>NUCLEOTIDE SEQUENCE [LARGE SCALE GENOMIC DNA]</scope>
    <source>
        <strain evidence="3">DSM 10086 / NBRC 110670 / KF707</strain>
    </source>
</reference>
<sequence length="598" mass="64164">MTRTTMRAVFRPHALATAVALGFAAQAQAVTFNIGEIEGQFDSSLSVGASWSMRGADPDLIGINNGGKGQSSTGDDSRLNFKKGETFSKIFKGIHDLELKYRDTGVFLRGKYWYDFELKDENRLFKPISDHNRKEGSQSSGAQLLDAFVYHNYAIGDLPGSVRLGKQVVSWGESTFIGNSINSINPIDVSAFRRPGAELKEGLIPVNMFYVSQSLTDQLSVEAFYQLEWDQTVLDNCGTFFASSDVAADGCETGYTVGSPAIAPLQPIAAAFGQGFEVTSEGVILPRGGDRDARDTGQFGLAMRWLGDETEYGAYFINYHSRTPTVGTTTASAATFAALPGIVNAANGIVPGSGAGLAQSTLLGNGQYYLEYPEDIQLYGLSFSTTLPTGTAWNGEVSYRPNAPVQLNTTDLTLALLNPIAGGLASPIATAPGADNTGYKRKEITQAQTTLTHFIDQVMGADRLTLVGEVAVVHVGGLESTRELRYGRDSIYGAYGFGGDTHGFVTSTSWGYRARAVLDYGNAIAGINLRPNLAWSHDVDGFGPNGLFNEGAKALSIGVDADYQNTYTASLSYTDFFGGHYNTLVDRDFLAVSFGVNF</sequence>
<evidence type="ECO:0008006" key="4">
    <source>
        <dbReference type="Google" id="ProtNLM"/>
    </source>
</evidence>
<dbReference type="RefSeq" id="WP_003456540.1">
    <property type="nucleotide sequence ID" value="NZ_AJMR01000229.1"/>
</dbReference>
<dbReference type="Pfam" id="PF06980">
    <property type="entry name" value="DUF1302"/>
    <property type="match status" value="1"/>
</dbReference>
<evidence type="ECO:0000256" key="1">
    <source>
        <dbReference type="SAM" id="SignalP"/>
    </source>
</evidence>
<reference evidence="3" key="1">
    <citation type="submission" date="2015-05" db="EMBL/GenBank/DDBJ databases">
        <title>Draft genome sequencing of a biphenyl-degrading bacterium, Pseudomonas balearica KF707 (=NBRC110670).</title>
        <authorList>
            <person name="Kimura N."/>
            <person name="Hirose J."/>
            <person name="Watanabe T."/>
            <person name="Suenaga H."/>
            <person name="Fujihara H."/>
            <person name="Noguchi M."/>
            <person name="Hashimoto M."/>
            <person name="Shimodaira J."/>
            <person name="Tsuchikane K."/>
            <person name="Hosoyama A."/>
            <person name="Yamazoe A."/>
            <person name="Fujita N."/>
            <person name="Furukawa K."/>
        </authorList>
    </citation>
    <scope>NUCLEOTIDE SEQUENCE [LARGE SCALE GENOMIC DNA]</scope>
    <source>
        <strain evidence="3">DSM 10086 / NBRC 110670 / KF707</strain>
    </source>
</reference>
<accession>A0AAD1FHA6</accession>
<keyword evidence="3" id="KW-1185">Reference proteome</keyword>
<name>A0AAD1FHA6_METFU</name>